<dbReference type="Proteomes" id="UP000006054">
    <property type="component" value="Chromosome"/>
</dbReference>
<keyword evidence="5" id="KW-1185">Reference proteome</keyword>
<dbReference type="InterPro" id="IPR049712">
    <property type="entry name" value="Poly_export"/>
</dbReference>
<accession>I4AF24</accession>
<dbReference type="EMBL" id="CP003345">
    <property type="protein sequence ID" value="AFM02559.1"/>
    <property type="molecule type" value="Genomic_DNA"/>
</dbReference>
<feature type="transmembrane region" description="Helical" evidence="2">
    <location>
        <begin position="21"/>
        <end position="46"/>
    </location>
</feature>
<evidence type="ECO:0000259" key="3">
    <source>
        <dbReference type="Pfam" id="PF02563"/>
    </source>
</evidence>
<dbReference type="AlphaFoldDB" id="I4AF24"/>
<organism evidence="4 5">
    <name type="scientific">Bernardetia litoralis (strain ATCC 23117 / DSM 6794 / NBRC 15988 / NCIMB 1366 / Fx l1 / Sio-4)</name>
    <name type="common">Flexibacter litoralis</name>
    <dbReference type="NCBI Taxonomy" id="880071"/>
    <lineage>
        <taxon>Bacteria</taxon>
        <taxon>Pseudomonadati</taxon>
        <taxon>Bacteroidota</taxon>
        <taxon>Cytophagia</taxon>
        <taxon>Cytophagales</taxon>
        <taxon>Bernardetiaceae</taxon>
        <taxon>Bernardetia</taxon>
    </lineage>
</organism>
<dbReference type="Gene3D" id="3.10.560.10">
    <property type="entry name" value="Outer membrane lipoprotein wza domain like"/>
    <property type="match status" value="1"/>
</dbReference>
<sequence length="298" mass="33208">MIIVKTTYTLFYLQLCKKAELKVILLLNVIMKNITFLLLFLSILSFSSCVPTHNLTYLKGKQQENPNIGSTTPLNYSLDFNSYRLQPYDILGINVQSIVPSKYDLGTTEASNIKSQQQGGQNGNTLLSGYTISDSGYVQVPLVGSVQVVGLTVDEAASKIKTEVEERFTEVIVKVQLLTFQVTMLGEVSTPGQITIYNMRMTTILDVMALAGEPLVTANRQKVRIMRRKGSTLESYYVDLTKDDILTSPLFYVQPGDIIYVEPLKGNKSLQTNAPLIGIVSTIMNFAFFITNILIFTR</sequence>
<evidence type="ECO:0000256" key="2">
    <source>
        <dbReference type="SAM" id="Phobius"/>
    </source>
</evidence>
<keyword evidence="2" id="KW-0812">Transmembrane</keyword>
<gene>
    <name evidence="4" type="ordered locus">Fleli_0048</name>
</gene>
<dbReference type="Pfam" id="PF02563">
    <property type="entry name" value="Poly_export"/>
    <property type="match status" value="1"/>
</dbReference>
<dbReference type="InterPro" id="IPR003715">
    <property type="entry name" value="Poly_export_N"/>
</dbReference>
<dbReference type="PANTHER" id="PTHR33619">
    <property type="entry name" value="POLYSACCHARIDE EXPORT PROTEIN GFCE-RELATED"/>
    <property type="match status" value="1"/>
</dbReference>
<dbReference type="PANTHER" id="PTHR33619:SF3">
    <property type="entry name" value="POLYSACCHARIDE EXPORT PROTEIN GFCE-RELATED"/>
    <property type="match status" value="1"/>
</dbReference>
<dbReference type="GO" id="GO:0015159">
    <property type="term" value="F:polysaccharide transmembrane transporter activity"/>
    <property type="evidence" value="ECO:0007669"/>
    <property type="project" value="InterPro"/>
</dbReference>
<dbReference type="KEGG" id="fli:Fleli_0048"/>
<reference evidence="5" key="1">
    <citation type="submission" date="2012-06" db="EMBL/GenBank/DDBJ databases">
        <title>The complete genome of Flexibacter litoralis DSM 6794.</title>
        <authorList>
            <person name="Lucas S."/>
            <person name="Copeland A."/>
            <person name="Lapidus A."/>
            <person name="Glavina del Rio T."/>
            <person name="Dalin E."/>
            <person name="Tice H."/>
            <person name="Bruce D."/>
            <person name="Goodwin L."/>
            <person name="Pitluck S."/>
            <person name="Peters L."/>
            <person name="Ovchinnikova G."/>
            <person name="Lu M."/>
            <person name="Kyrpides N."/>
            <person name="Mavromatis K."/>
            <person name="Ivanova N."/>
            <person name="Brettin T."/>
            <person name="Detter J.C."/>
            <person name="Han C."/>
            <person name="Larimer F."/>
            <person name="Land M."/>
            <person name="Hauser L."/>
            <person name="Markowitz V."/>
            <person name="Cheng J.-F."/>
            <person name="Hugenholtz P."/>
            <person name="Woyke T."/>
            <person name="Wu D."/>
            <person name="Spring S."/>
            <person name="Lang E."/>
            <person name="Kopitz M."/>
            <person name="Brambilla E."/>
            <person name="Klenk H.-P."/>
            <person name="Eisen J.A."/>
        </authorList>
    </citation>
    <scope>NUCLEOTIDE SEQUENCE [LARGE SCALE GENOMIC DNA]</scope>
    <source>
        <strain evidence="5">ATCC 23117 / DSM 6794 / NBRC 15988 / NCIMB 1366 / Sio-4</strain>
    </source>
</reference>
<keyword evidence="2" id="KW-1133">Transmembrane helix</keyword>
<evidence type="ECO:0000313" key="5">
    <source>
        <dbReference type="Proteomes" id="UP000006054"/>
    </source>
</evidence>
<protein>
    <submittedName>
        <fullName evidence="4">Periplasmic protein involved in polysaccharide export</fullName>
    </submittedName>
</protein>
<feature type="transmembrane region" description="Helical" evidence="2">
    <location>
        <begin position="276"/>
        <end position="296"/>
    </location>
</feature>
<feature type="domain" description="Polysaccharide export protein N-terminal" evidence="3">
    <location>
        <begin position="82"/>
        <end position="177"/>
    </location>
</feature>
<evidence type="ECO:0000256" key="1">
    <source>
        <dbReference type="ARBA" id="ARBA00022729"/>
    </source>
</evidence>
<keyword evidence="1" id="KW-0732">Signal</keyword>
<dbReference type="HOGENOM" id="CLU_038343_1_1_10"/>
<proteinExistence type="predicted"/>
<dbReference type="eggNOG" id="COG1596">
    <property type="taxonomic scope" value="Bacteria"/>
</dbReference>
<keyword evidence="2" id="KW-0472">Membrane</keyword>
<name>I4AF24_BERLS</name>
<dbReference type="STRING" id="880071.Fleli_0048"/>
<dbReference type="RefSeq" id="WP_014796028.1">
    <property type="nucleotide sequence ID" value="NC_018018.1"/>
</dbReference>
<evidence type="ECO:0000313" key="4">
    <source>
        <dbReference type="EMBL" id="AFM02559.1"/>
    </source>
</evidence>
<dbReference type="OrthoDB" id="662756at2"/>